<feature type="transmembrane region" description="Helical" evidence="8">
    <location>
        <begin position="80"/>
        <end position="101"/>
    </location>
</feature>
<feature type="transmembrane region" description="Helical" evidence="8">
    <location>
        <begin position="113"/>
        <end position="133"/>
    </location>
</feature>
<dbReference type="PROSITE" id="PS50850">
    <property type="entry name" value="MFS"/>
    <property type="match status" value="1"/>
</dbReference>
<evidence type="ECO:0000256" key="7">
    <source>
        <dbReference type="SAM" id="MobiDB-lite"/>
    </source>
</evidence>
<comment type="subcellular location">
    <subcellularLocation>
        <location evidence="1">Membrane</location>
        <topology evidence="1">Multi-pass membrane protein</topology>
    </subcellularLocation>
</comment>
<feature type="transmembrane region" description="Helical" evidence="8">
    <location>
        <begin position="508"/>
        <end position="529"/>
    </location>
</feature>
<dbReference type="PhylomeDB" id="A0A060TCX5"/>
<feature type="region of interest" description="Disordered" evidence="7">
    <location>
        <begin position="1"/>
        <end position="42"/>
    </location>
</feature>
<evidence type="ECO:0000313" key="10">
    <source>
        <dbReference type="EMBL" id="CDP37066.1"/>
    </source>
</evidence>
<dbReference type="SUPFAM" id="SSF103473">
    <property type="entry name" value="MFS general substrate transporter"/>
    <property type="match status" value="1"/>
</dbReference>
<reference evidence="10" key="1">
    <citation type="submission" date="2014-02" db="EMBL/GenBank/DDBJ databases">
        <authorList>
            <person name="Genoscope - CEA"/>
        </authorList>
    </citation>
    <scope>NUCLEOTIDE SEQUENCE</scope>
    <source>
        <strain evidence="10">LS3</strain>
    </source>
</reference>
<evidence type="ECO:0000256" key="3">
    <source>
        <dbReference type="ARBA" id="ARBA00022448"/>
    </source>
</evidence>
<dbReference type="FunFam" id="1.20.1250.20:FF:000171">
    <property type="entry name" value="MFS general substrate transporter"/>
    <property type="match status" value="1"/>
</dbReference>
<proteinExistence type="inferred from homology"/>
<organism evidence="10">
    <name type="scientific">Blastobotrys adeninivorans</name>
    <name type="common">Yeast</name>
    <name type="synonym">Arxula adeninivorans</name>
    <dbReference type="NCBI Taxonomy" id="409370"/>
    <lineage>
        <taxon>Eukaryota</taxon>
        <taxon>Fungi</taxon>
        <taxon>Dikarya</taxon>
        <taxon>Ascomycota</taxon>
        <taxon>Saccharomycotina</taxon>
        <taxon>Dipodascomycetes</taxon>
        <taxon>Dipodascales</taxon>
        <taxon>Trichomonascaceae</taxon>
        <taxon>Blastobotrys</taxon>
    </lineage>
</organism>
<evidence type="ECO:0000256" key="6">
    <source>
        <dbReference type="ARBA" id="ARBA00023136"/>
    </source>
</evidence>
<keyword evidence="3" id="KW-0813">Transport</keyword>
<feature type="domain" description="Major facilitator superfamily (MFS) profile" evidence="9">
    <location>
        <begin position="39"/>
        <end position="532"/>
    </location>
</feature>
<dbReference type="InterPro" id="IPR020846">
    <property type="entry name" value="MFS_dom"/>
</dbReference>
<dbReference type="CDD" id="cd17316">
    <property type="entry name" value="MFS_SV2_like"/>
    <property type="match status" value="1"/>
</dbReference>
<dbReference type="GO" id="GO:0016020">
    <property type="term" value="C:membrane"/>
    <property type="evidence" value="ECO:0007669"/>
    <property type="project" value="UniProtKB-SubCell"/>
</dbReference>
<feature type="transmembrane region" description="Helical" evidence="8">
    <location>
        <begin position="395"/>
        <end position="414"/>
    </location>
</feature>
<protein>
    <submittedName>
        <fullName evidence="10">ARAD1D02948p</fullName>
    </submittedName>
</protein>
<name>A0A060TCX5_BLAAD</name>
<keyword evidence="6 8" id="KW-0472">Membrane</keyword>
<keyword evidence="5 8" id="KW-1133">Transmembrane helix</keyword>
<dbReference type="InterPro" id="IPR011701">
    <property type="entry name" value="MFS"/>
</dbReference>
<dbReference type="GO" id="GO:0022857">
    <property type="term" value="F:transmembrane transporter activity"/>
    <property type="evidence" value="ECO:0007669"/>
    <property type="project" value="InterPro"/>
</dbReference>
<dbReference type="PANTHER" id="PTHR23511:SF4">
    <property type="entry name" value="MAJOR FACILITATOR SUPERFAMILY (MFS) PROFILE DOMAIN-CONTAINING PROTEIN"/>
    <property type="match status" value="1"/>
</dbReference>
<dbReference type="Gene3D" id="1.20.1250.20">
    <property type="entry name" value="MFS general substrate transporter like domains"/>
    <property type="match status" value="1"/>
</dbReference>
<dbReference type="InterPro" id="IPR036259">
    <property type="entry name" value="MFS_trans_sf"/>
</dbReference>
<feature type="compositionally biased region" description="Polar residues" evidence="7">
    <location>
        <begin position="31"/>
        <end position="42"/>
    </location>
</feature>
<accession>A0A060TCX5</accession>
<dbReference type="EMBL" id="HG937694">
    <property type="protein sequence ID" value="CDP37066.1"/>
    <property type="molecule type" value="Genomic_DNA"/>
</dbReference>
<feature type="transmembrane region" description="Helical" evidence="8">
    <location>
        <begin position="480"/>
        <end position="502"/>
    </location>
</feature>
<evidence type="ECO:0000256" key="2">
    <source>
        <dbReference type="ARBA" id="ARBA00008335"/>
    </source>
</evidence>
<feature type="transmembrane region" description="Helical" evidence="8">
    <location>
        <begin position="244"/>
        <end position="263"/>
    </location>
</feature>
<evidence type="ECO:0000256" key="5">
    <source>
        <dbReference type="ARBA" id="ARBA00022989"/>
    </source>
</evidence>
<dbReference type="Pfam" id="PF07690">
    <property type="entry name" value="MFS_1"/>
    <property type="match status" value="1"/>
</dbReference>
<feature type="transmembrane region" description="Helical" evidence="8">
    <location>
        <begin position="205"/>
        <end position="224"/>
    </location>
</feature>
<feature type="transmembrane region" description="Helical" evidence="8">
    <location>
        <begin position="353"/>
        <end position="375"/>
    </location>
</feature>
<keyword evidence="4 8" id="KW-0812">Transmembrane</keyword>
<reference evidence="10" key="2">
    <citation type="submission" date="2014-06" db="EMBL/GenBank/DDBJ databases">
        <title>The complete genome of Blastobotrys (Arxula) adeninivorans LS3 - a yeast of biotechnological interest.</title>
        <authorList>
            <person name="Kunze G."/>
            <person name="Gaillardin C."/>
            <person name="Czernicka M."/>
            <person name="Durrens P."/>
            <person name="Martin T."/>
            <person name="Boer E."/>
            <person name="Gabaldon T."/>
            <person name="Cruz J."/>
            <person name="Talla E."/>
            <person name="Marck C."/>
            <person name="Goffeau A."/>
            <person name="Barbe V."/>
            <person name="Baret P."/>
            <person name="Baronian K."/>
            <person name="Beier S."/>
            <person name="Bleykasten C."/>
            <person name="Bode R."/>
            <person name="Casaregola S."/>
            <person name="Despons L."/>
            <person name="Fairhead C."/>
            <person name="Giersberg M."/>
            <person name="Gierski P."/>
            <person name="Hahnel U."/>
            <person name="Hartmann A."/>
            <person name="Jankowska D."/>
            <person name="Jubin C."/>
            <person name="Jung P."/>
            <person name="Lafontaine I."/>
            <person name="Leh-Louis V."/>
            <person name="Lemaire M."/>
            <person name="Marcet-Houben M."/>
            <person name="Mascher M."/>
            <person name="Morel G."/>
            <person name="Richard G.-F."/>
            <person name="Riechen J."/>
            <person name="Sacerdot C."/>
            <person name="Sarkar A."/>
            <person name="Savel G."/>
            <person name="Schacherer J."/>
            <person name="Sherman D."/>
            <person name="Straub M.-L."/>
            <person name="Stein N."/>
            <person name="Thierry A."/>
            <person name="Trautwein-Schult A."/>
            <person name="Westhof E."/>
            <person name="Worch S."/>
            <person name="Dujon B."/>
            <person name="Souciet J.-L."/>
            <person name="Wincker P."/>
            <person name="Scholz U."/>
            <person name="Neuveglise N."/>
        </authorList>
    </citation>
    <scope>NUCLEOTIDE SEQUENCE</scope>
    <source>
        <strain evidence="10">LS3</strain>
    </source>
</reference>
<evidence type="ECO:0000256" key="1">
    <source>
        <dbReference type="ARBA" id="ARBA00004141"/>
    </source>
</evidence>
<evidence type="ECO:0000256" key="8">
    <source>
        <dbReference type="SAM" id="Phobius"/>
    </source>
</evidence>
<comment type="similarity">
    <text evidence="2">Belongs to the major facilitator superfamily.</text>
</comment>
<gene>
    <name evidence="10" type="ORF">GNLVRS02_ARAD1D02948g</name>
</gene>
<sequence>MVDSVEKTPMPTLENRLPSQEDEKKRASFGSGANSIGDDNSMSVEGGDLYEMDDGVLSKKMHLVNSAMNEIGFTPYHWKLFCLNGMGYGVDSLLFFLQSVTQDQINREFGRDFSALVSSNYVGLFVGALFWGFSSDIIGRRIAFHTTLFVTSIFAMATAGGLNYIAVCSLSAITYFGAGGNLVLDSVTFLEFLPSDKQWMLTFMALWWGLGQTVTCAIAWPLIANFSCEEGETCTRSNNMGWRYVYITCGGFVLLCALSRVFVIRMVESPKYDLSTGNDERVIQTMDKLAASAKKTNPLTLEDLTSLGVVHGDSHERTFLQKIDPIFALKSLGFHLRGLFATKKLGLSTALNFLSWALIGLAYPLFNAFLPIYLSTRGGDAAGPSDLNTTYRNNLIVNVCSIFGPVIAGVICDIPRFGRRGTMVVGSLLTMVFMFAYTSVKTAPQNLGFSCAINVCLNIYYGTLFAYTPEVLPSAHRATGNGMSVAIARGLGAIAPVVAYYSGTATPTPIYVMAAVFAVIAIVSASFPFEVRGKHSM</sequence>
<feature type="transmembrane region" description="Helical" evidence="8">
    <location>
        <begin position="421"/>
        <end position="440"/>
    </location>
</feature>
<dbReference type="AlphaFoldDB" id="A0A060TCX5"/>
<feature type="transmembrane region" description="Helical" evidence="8">
    <location>
        <begin position="142"/>
        <end position="166"/>
    </location>
</feature>
<dbReference type="PANTHER" id="PTHR23511">
    <property type="entry name" value="SYNAPTIC VESICLE GLYCOPROTEIN 2"/>
    <property type="match status" value="1"/>
</dbReference>
<feature type="transmembrane region" description="Helical" evidence="8">
    <location>
        <begin position="446"/>
        <end position="468"/>
    </location>
</feature>
<evidence type="ECO:0000259" key="9">
    <source>
        <dbReference type="PROSITE" id="PS50850"/>
    </source>
</evidence>
<evidence type="ECO:0000256" key="4">
    <source>
        <dbReference type="ARBA" id="ARBA00022692"/>
    </source>
</evidence>